<dbReference type="KEGG" id="euz:DVS28_a1977"/>
<dbReference type="SUPFAM" id="SSF52540">
    <property type="entry name" value="P-loop containing nucleoside triphosphate hydrolases"/>
    <property type="match status" value="1"/>
</dbReference>
<dbReference type="GO" id="GO:0005524">
    <property type="term" value="F:ATP binding"/>
    <property type="evidence" value="ECO:0007669"/>
    <property type="project" value="UniProtKB-KW"/>
</dbReference>
<dbReference type="Gene3D" id="3.40.50.300">
    <property type="entry name" value="P-loop containing nucleotide triphosphate hydrolases"/>
    <property type="match status" value="1"/>
</dbReference>
<dbReference type="InterPro" id="IPR027417">
    <property type="entry name" value="P-loop_NTPase"/>
</dbReference>
<dbReference type="InterPro" id="IPR050166">
    <property type="entry name" value="ABC_transporter_ATP-bind"/>
</dbReference>
<sequence length="167" mass="18507">MEENIMLPARILGLDMAWARDRVPDLLELVRLGGQGTKYPRELSGGMQQRVAIARALLPDPEVLFMDEPFGALDAMTREELNMSLQAVHLAERKTVVFVTHSISEAVLLSDRVIVMSARPGAVIDQVAIPSDRPRDMVNLGEPRFHEAQVRIREGLSGAVDSQRSNP</sequence>
<feature type="domain" description="ABC transporter" evidence="2">
    <location>
        <begin position="18"/>
        <end position="70"/>
    </location>
</feature>
<reference evidence="3 4" key="1">
    <citation type="submission" date="2018-09" db="EMBL/GenBank/DDBJ databases">
        <title>Complete genome sequence of Euzebya sp. DY32-46 isolated from seawater of Pacific Ocean.</title>
        <authorList>
            <person name="Xu L."/>
            <person name="Wu Y.-H."/>
            <person name="Xu X.-W."/>
        </authorList>
    </citation>
    <scope>NUCLEOTIDE SEQUENCE [LARGE SCALE GENOMIC DNA]</scope>
    <source>
        <strain evidence="3 4">DY32-46</strain>
    </source>
</reference>
<evidence type="ECO:0000256" key="1">
    <source>
        <dbReference type="ARBA" id="ARBA00022448"/>
    </source>
</evidence>
<dbReference type="Pfam" id="PF00005">
    <property type="entry name" value="ABC_tran"/>
    <property type="match status" value="1"/>
</dbReference>
<dbReference type="InterPro" id="IPR003439">
    <property type="entry name" value="ABC_transporter-like_ATP-bd"/>
</dbReference>
<proteinExistence type="predicted"/>
<dbReference type="PANTHER" id="PTHR42788:SF13">
    <property type="entry name" value="ALIPHATIC SULFONATES IMPORT ATP-BINDING PROTEIN SSUB"/>
    <property type="match status" value="1"/>
</dbReference>
<dbReference type="EMBL" id="CP031165">
    <property type="protein sequence ID" value="AXV06662.1"/>
    <property type="molecule type" value="Genomic_DNA"/>
</dbReference>
<dbReference type="GO" id="GO:0016887">
    <property type="term" value="F:ATP hydrolysis activity"/>
    <property type="evidence" value="ECO:0007669"/>
    <property type="project" value="InterPro"/>
</dbReference>
<dbReference type="AlphaFoldDB" id="A0A346XWR5"/>
<evidence type="ECO:0000313" key="4">
    <source>
        <dbReference type="Proteomes" id="UP000264006"/>
    </source>
</evidence>
<keyword evidence="1" id="KW-0813">Transport</keyword>
<name>A0A346XWR5_9ACTN</name>
<organism evidence="3 4">
    <name type="scientific">Euzebya pacifica</name>
    <dbReference type="NCBI Taxonomy" id="1608957"/>
    <lineage>
        <taxon>Bacteria</taxon>
        <taxon>Bacillati</taxon>
        <taxon>Actinomycetota</taxon>
        <taxon>Nitriliruptoria</taxon>
        <taxon>Euzebyales</taxon>
    </lineage>
</organism>
<keyword evidence="4" id="KW-1185">Reference proteome</keyword>
<keyword evidence="3" id="KW-0067">ATP-binding</keyword>
<gene>
    <name evidence="3" type="ORF">DVS28_a1977</name>
</gene>
<dbReference type="PANTHER" id="PTHR42788">
    <property type="entry name" value="TAURINE IMPORT ATP-BINDING PROTEIN-RELATED"/>
    <property type="match status" value="1"/>
</dbReference>
<evidence type="ECO:0000313" key="3">
    <source>
        <dbReference type="EMBL" id="AXV06662.1"/>
    </source>
</evidence>
<accession>A0A346XWR5</accession>
<evidence type="ECO:0000259" key="2">
    <source>
        <dbReference type="Pfam" id="PF00005"/>
    </source>
</evidence>
<protein>
    <submittedName>
        <fullName evidence="3">Taurine transport ATP-binding protein TauB</fullName>
    </submittedName>
</protein>
<dbReference type="Proteomes" id="UP000264006">
    <property type="component" value="Chromosome"/>
</dbReference>
<keyword evidence="3" id="KW-0547">Nucleotide-binding</keyword>